<organism evidence="6 7">
    <name type="scientific">Lignipirellula cremea</name>
    <dbReference type="NCBI Taxonomy" id="2528010"/>
    <lineage>
        <taxon>Bacteria</taxon>
        <taxon>Pseudomonadati</taxon>
        <taxon>Planctomycetota</taxon>
        <taxon>Planctomycetia</taxon>
        <taxon>Pirellulales</taxon>
        <taxon>Pirellulaceae</taxon>
        <taxon>Lignipirellula</taxon>
    </lineage>
</organism>
<keyword evidence="2" id="KW-0731">Sigma factor</keyword>
<dbReference type="Proteomes" id="UP000317648">
    <property type="component" value="Chromosome"/>
</dbReference>
<evidence type="ECO:0000313" key="7">
    <source>
        <dbReference type="Proteomes" id="UP000317648"/>
    </source>
</evidence>
<dbReference type="AlphaFoldDB" id="A0A518E0N8"/>
<dbReference type="SUPFAM" id="SSF88946">
    <property type="entry name" value="Sigma2 domain of RNA polymerase sigma factors"/>
    <property type="match status" value="1"/>
</dbReference>
<evidence type="ECO:0000256" key="4">
    <source>
        <dbReference type="ARBA" id="ARBA00023163"/>
    </source>
</evidence>
<evidence type="ECO:0000256" key="3">
    <source>
        <dbReference type="ARBA" id="ARBA00023125"/>
    </source>
</evidence>
<keyword evidence="3" id="KW-0238">DNA-binding</keyword>
<reference evidence="6 7" key="1">
    <citation type="submission" date="2019-02" db="EMBL/GenBank/DDBJ databases">
        <title>Deep-cultivation of Planctomycetes and their phenomic and genomic characterization uncovers novel biology.</title>
        <authorList>
            <person name="Wiegand S."/>
            <person name="Jogler M."/>
            <person name="Boedeker C."/>
            <person name="Pinto D."/>
            <person name="Vollmers J."/>
            <person name="Rivas-Marin E."/>
            <person name="Kohn T."/>
            <person name="Peeters S.H."/>
            <person name="Heuer A."/>
            <person name="Rast P."/>
            <person name="Oberbeckmann S."/>
            <person name="Bunk B."/>
            <person name="Jeske O."/>
            <person name="Meyerdierks A."/>
            <person name="Storesund J.E."/>
            <person name="Kallscheuer N."/>
            <person name="Luecker S."/>
            <person name="Lage O.M."/>
            <person name="Pohl T."/>
            <person name="Merkel B.J."/>
            <person name="Hornburger P."/>
            <person name="Mueller R.-W."/>
            <person name="Bruemmer F."/>
            <person name="Labrenz M."/>
            <person name="Spormann A.M."/>
            <person name="Op den Camp H."/>
            <person name="Overmann J."/>
            <person name="Amann R."/>
            <person name="Jetten M.S.M."/>
            <person name="Mascher T."/>
            <person name="Medema M.H."/>
            <person name="Devos D.P."/>
            <person name="Kaster A.-K."/>
            <person name="Ovreas L."/>
            <person name="Rohde M."/>
            <person name="Galperin M.Y."/>
            <person name="Jogler C."/>
        </authorList>
    </citation>
    <scope>NUCLEOTIDE SEQUENCE [LARGE SCALE GENOMIC DNA]</scope>
    <source>
        <strain evidence="6 7">Pla85_3_4</strain>
    </source>
</reference>
<dbReference type="KEGG" id="lcre:Pla8534_54900"/>
<dbReference type="NCBIfam" id="TIGR02937">
    <property type="entry name" value="sigma70-ECF"/>
    <property type="match status" value="1"/>
</dbReference>
<evidence type="ECO:0000259" key="5">
    <source>
        <dbReference type="Pfam" id="PF04542"/>
    </source>
</evidence>
<protein>
    <submittedName>
        <fullName evidence="6">RNA polymerase sigma factor RpoE</fullName>
    </submittedName>
</protein>
<dbReference type="PANTHER" id="PTHR43133">
    <property type="entry name" value="RNA POLYMERASE ECF-TYPE SIGMA FACTO"/>
    <property type="match status" value="1"/>
</dbReference>
<sequence length="187" mass="21864">MDTTSVSLLRRLQQPHEETAWQRFVDLYAPLVFHWGKRQGLKVEDAADLVQEVMATLVEKLPQFQYDPQRRFRGWLRTITRNKANDLHRRNKALPQTGREESLQNASAAEGDLFEEVEYRGYLVERAMRLMQAEFHDHVWQACWKLVVEGRTGAETARELNISPNMVYLAKSRVLGRLREELDGLID</sequence>
<dbReference type="EMBL" id="CP036433">
    <property type="protein sequence ID" value="QDU97639.1"/>
    <property type="molecule type" value="Genomic_DNA"/>
</dbReference>
<dbReference type="InterPro" id="IPR013325">
    <property type="entry name" value="RNA_pol_sigma_r2"/>
</dbReference>
<evidence type="ECO:0000313" key="6">
    <source>
        <dbReference type="EMBL" id="QDU97639.1"/>
    </source>
</evidence>
<dbReference type="PANTHER" id="PTHR43133:SF8">
    <property type="entry name" value="RNA POLYMERASE SIGMA FACTOR HI_1459-RELATED"/>
    <property type="match status" value="1"/>
</dbReference>
<proteinExistence type="predicted"/>
<name>A0A518E0N8_9BACT</name>
<dbReference type="RefSeq" id="WP_145056402.1">
    <property type="nucleotide sequence ID" value="NZ_CP036433.1"/>
</dbReference>
<dbReference type="GO" id="GO:0006352">
    <property type="term" value="P:DNA-templated transcription initiation"/>
    <property type="evidence" value="ECO:0007669"/>
    <property type="project" value="InterPro"/>
</dbReference>
<dbReference type="GO" id="GO:0003677">
    <property type="term" value="F:DNA binding"/>
    <property type="evidence" value="ECO:0007669"/>
    <property type="project" value="UniProtKB-KW"/>
</dbReference>
<dbReference type="Pfam" id="PF04542">
    <property type="entry name" value="Sigma70_r2"/>
    <property type="match status" value="1"/>
</dbReference>
<evidence type="ECO:0000256" key="1">
    <source>
        <dbReference type="ARBA" id="ARBA00023015"/>
    </source>
</evidence>
<dbReference type="OrthoDB" id="281047at2"/>
<dbReference type="Gene3D" id="1.10.1740.10">
    <property type="match status" value="1"/>
</dbReference>
<evidence type="ECO:0000256" key="2">
    <source>
        <dbReference type="ARBA" id="ARBA00023082"/>
    </source>
</evidence>
<accession>A0A518E0N8</accession>
<gene>
    <name evidence="6" type="ORF">Pla8534_54900</name>
</gene>
<keyword evidence="7" id="KW-1185">Reference proteome</keyword>
<keyword evidence="1" id="KW-0805">Transcription regulation</keyword>
<feature type="domain" description="RNA polymerase sigma-70 region 2" evidence="5">
    <location>
        <begin position="25"/>
        <end position="92"/>
    </location>
</feature>
<dbReference type="InterPro" id="IPR014284">
    <property type="entry name" value="RNA_pol_sigma-70_dom"/>
</dbReference>
<dbReference type="GO" id="GO:0016987">
    <property type="term" value="F:sigma factor activity"/>
    <property type="evidence" value="ECO:0007669"/>
    <property type="project" value="UniProtKB-KW"/>
</dbReference>
<dbReference type="InterPro" id="IPR039425">
    <property type="entry name" value="RNA_pol_sigma-70-like"/>
</dbReference>
<keyword evidence="4" id="KW-0804">Transcription</keyword>
<dbReference type="InterPro" id="IPR007627">
    <property type="entry name" value="RNA_pol_sigma70_r2"/>
</dbReference>